<keyword evidence="9 13" id="KW-1133">Transmembrane helix</keyword>
<evidence type="ECO:0000256" key="2">
    <source>
        <dbReference type="ARBA" id="ARBA00004323"/>
    </source>
</evidence>
<keyword evidence="8 13" id="KW-0735">Signal-anchor</keyword>
<accession>A0A843WPB0</accession>
<dbReference type="PANTHER" id="PTHR11214">
    <property type="entry name" value="BETA-1,3-N-ACETYLGLUCOSAMINYLTRANSFERASE"/>
    <property type="match status" value="1"/>
</dbReference>
<name>A0A843WPB0_COLES</name>
<evidence type="ECO:0000313" key="15">
    <source>
        <dbReference type="Proteomes" id="UP000652761"/>
    </source>
</evidence>
<dbReference type="EC" id="2.4.1.-" evidence="13"/>
<keyword evidence="7 13" id="KW-0812">Transmembrane</keyword>
<dbReference type="Proteomes" id="UP000652761">
    <property type="component" value="Unassembled WGS sequence"/>
</dbReference>
<reference evidence="14" key="1">
    <citation type="submission" date="2017-07" db="EMBL/GenBank/DDBJ databases">
        <title>Taro Niue Genome Assembly and Annotation.</title>
        <authorList>
            <person name="Atibalentja N."/>
            <person name="Keating K."/>
            <person name="Fields C.J."/>
        </authorList>
    </citation>
    <scope>NUCLEOTIDE SEQUENCE</scope>
    <source>
        <strain evidence="14">Niue_2</strain>
        <tissue evidence="14">Leaf</tissue>
    </source>
</reference>
<evidence type="ECO:0000256" key="6">
    <source>
        <dbReference type="ARBA" id="ARBA00022679"/>
    </source>
</evidence>
<dbReference type="OrthoDB" id="2139606at2759"/>
<dbReference type="EMBL" id="NMUH01003602">
    <property type="protein sequence ID" value="MQM06325.1"/>
    <property type="molecule type" value="Genomic_DNA"/>
</dbReference>
<evidence type="ECO:0000256" key="8">
    <source>
        <dbReference type="ARBA" id="ARBA00022968"/>
    </source>
</evidence>
<dbReference type="InterPro" id="IPR002659">
    <property type="entry name" value="Glyco_trans_31"/>
</dbReference>
<dbReference type="GO" id="GO:0000139">
    <property type="term" value="C:Golgi membrane"/>
    <property type="evidence" value="ECO:0007669"/>
    <property type="project" value="UniProtKB-SubCell"/>
</dbReference>
<keyword evidence="10 13" id="KW-0333">Golgi apparatus</keyword>
<evidence type="ECO:0000256" key="13">
    <source>
        <dbReference type="RuleBase" id="RU363063"/>
    </source>
</evidence>
<dbReference type="PANTHER" id="PTHR11214:SF351">
    <property type="entry name" value="BETA-1,3-GALACTOSYLTRANSFERASE PVG3"/>
    <property type="match status" value="1"/>
</dbReference>
<comment type="subcellular location">
    <subcellularLocation>
        <location evidence="2 13">Golgi apparatus membrane</location>
        <topology evidence="2 13">Single-pass type II membrane protein</topology>
    </subcellularLocation>
</comment>
<dbReference type="AlphaFoldDB" id="A0A843WPB0"/>
<evidence type="ECO:0000256" key="7">
    <source>
        <dbReference type="ARBA" id="ARBA00022692"/>
    </source>
</evidence>
<gene>
    <name evidence="14" type="ORF">Taro_039149</name>
</gene>
<comment type="caution">
    <text evidence="14">The sequence shown here is derived from an EMBL/GenBank/DDBJ whole genome shotgun (WGS) entry which is preliminary data.</text>
</comment>
<evidence type="ECO:0000256" key="10">
    <source>
        <dbReference type="ARBA" id="ARBA00023034"/>
    </source>
</evidence>
<evidence type="ECO:0000256" key="9">
    <source>
        <dbReference type="ARBA" id="ARBA00022989"/>
    </source>
</evidence>
<keyword evidence="5 13" id="KW-0328">Glycosyltransferase</keyword>
<sequence>MNKSPLPTTASSPSSSQLTTLAKAEKVALVSLPLFFLALVCVINFPTDFNVERLLSRGAAALSGAPINVTAAAAAPPAPQPPEFRLLMGILTVADRYEDRHLLRLLRSLQPPVPAQIDVKFVLCNITGDEHRVLVAMEIMRYDDIIVLNCGENMNSGKTYTYFSSLPGLFKSNATDPEEKPYDFVMKTDDDTYFRFPELVESLRRQPREGVYWGHVHEEGEHNPLFMRGMGYVLSWDLVEWIATSNITRNNTIGAEDTLVGTWLRDGGKGKNVYSTKGKNLNYDDTKPVQYDYPYPPWTFVPNTISVHRLKDRQKWAETLSYFNVTAGMKPSRFYHLD</sequence>
<keyword evidence="6" id="KW-0808">Transferase</keyword>
<dbReference type="Pfam" id="PF01762">
    <property type="entry name" value="Galactosyl_T"/>
    <property type="match status" value="1"/>
</dbReference>
<evidence type="ECO:0000256" key="12">
    <source>
        <dbReference type="ARBA" id="ARBA00023211"/>
    </source>
</evidence>
<comment type="similarity">
    <text evidence="4 13">Belongs to the glycosyltransferase 31 family.</text>
</comment>
<evidence type="ECO:0000313" key="14">
    <source>
        <dbReference type="EMBL" id="MQM06325.1"/>
    </source>
</evidence>
<dbReference type="GO" id="GO:0016758">
    <property type="term" value="F:hexosyltransferase activity"/>
    <property type="evidence" value="ECO:0007669"/>
    <property type="project" value="InterPro"/>
</dbReference>
<comment type="cofactor">
    <cofactor evidence="1 13">
        <name>Mn(2+)</name>
        <dbReference type="ChEBI" id="CHEBI:29035"/>
    </cofactor>
</comment>
<keyword evidence="12 13" id="KW-0464">Manganese</keyword>
<dbReference type="Gene3D" id="3.90.550.50">
    <property type="match status" value="1"/>
</dbReference>
<proteinExistence type="inferred from homology"/>
<feature type="transmembrane region" description="Helical" evidence="13">
    <location>
        <begin position="27"/>
        <end position="47"/>
    </location>
</feature>
<evidence type="ECO:0000256" key="3">
    <source>
        <dbReference type="ARBA" id="ARBA00004922"/>
    </source>
</evidence>
<dbReference type="UniPathway" id="UPA00378"/>
<evidence type="ECO:0000256" key="4">
    <source>
        <dbReference type="ARBA" id="ARBA00008661"/>
    </source>
</evidence>
<evidence type="ECO:0000256" key="11">
    <source>
        <dbReference type="ARBA" id="ARBA00023136"/>
    </source>
</evidence>
<keyword evidence="15" id="KW-1185">Reference proteome</keyword>
<evidence type="ECO:0000256" key="1">
    <source>
        <dbReference type="ARBA" id="ARBA00001936"/>
    </source>
</evidence>
<comment type="pathway">
    <text evidence="3">Protein modification; protein glycosylation.</text>
</comment>
<evidence type="ECO:0000256" key="5">
    <source>
        <dbReference type="ARBA" id="ARBA00022676"/>
    </source>
</evidence>
<protein>
    <recommendedName>
        <fullName evidence="13">Hexosyltransferase</fullName>
        <ecNumber evidence="13">2.4.1.-</ecNumber>
    </recommendedName>
</protein>
<organism evidence="14 15">
    <name type="scientific">Colocasia esculenta</name>
    <name type="common">Wild taro</name>
    <name type="synonym">Arum esculentum</name>
    <dbReference type="NCBI Taxonomy" id="4460"/>
    <lineage>
        <taxon>Eukaryota</taxon>
        <taxon>Viridiplantae</taxon>
        <taxon>Streptophyta</taxon>
        <taxon>Embryophyta</taxon>
        <taxon>Tracheophyta</taxon>
        <taxon>Spermatophyta</taxon>
        <taxon>Magnoliopsida</taxon>
        <taxon>Liliopsida</taxon>
        <taxon>Araceae</taxon>
        <taxon>Aroideae</taxon>
        <taxon>Colocasieae</taxon>
        <taxon>Colocasia</taxon>
    </lineage>
</organism>
<keyword evidence="11 13" id="KW-0472">Membrane</keyword>